<dbReference type="InterPro" id="IPR052159">
    <property type="entry name" value="Competence_DNA_uptake"/>
</dbReference>
<evidence type="ECO:0000313" key="9">
    <source>
        <dbReference type="EMBL" id="WBO69375.1"/>
    </source>
</evidence>
<feature type="transmembrane region" description="Helical" evidence="7">
    <location>
        <begin position="635"/>
        <end position="653"/>
    </location>
</feature>
<feature type="transmembrane region" description="Helical" evidence="7">
    <location>
        <begin position="549"/>
        <end position="572"/>
    </location>
</feature>
<protein>
    <submittedName>
        <fullName evidence="9">ComEC/Rec2 family competence protein</fullName>
    </submittedName>
</protein>
<feature type="compositionally biased region" description="Gly residues" evidence="6">
    <location>
        <begin position="220"/>
        <end position="245"/>
    </location>
</feature>
<sequence length="935" mass="94915">MPPALAAWATAALTLDTPAGWTAVPAVVSLVGGVVLLSVRRAGRDGRAGGAGRTAQALGRSRAAQVPGRFAWARASVAAVLLCIAAATVSAGLHGADVRRGPVPELARRFATVTAEVEVTDDPWLSRPRVRGDHAALVAVLARAELRSVEERDGRRVRTRSPVLLVVDVDVPARGSGRRKGSSAEGSGGRKGGSAEGSVGRNHGPAQARGARDDGLAEGSAGGNGGSAGGGGARNDGPAEGGGARNDGPVAGEAGWSGGFGAGSGDGVRRVPEGRAGWLGLLPSTRLRVEGRLAPALTGGDRTAAVLRVRGQPGPRIVAGPSGSQRLAGRLRAGLREATDSLPGDARALLPGLVVGDTARITPELDDAFKETDLAHTLAVSGSNLTVLLALLVGPPGLAQRAERRGLAPYLGLSLRATALTAGVLTLGFVIVCRPDPSVLRAAACGAVALLALATGRRRSLVPALATAVLLLVLYDPWLARSYGFLLSVLATGALLLLAPGWSEALRRRGVPARLAEALAAAAAAQVVCAPVVAVLSARVSLVAVPCNLLAEVAVAPATVLGFAALVTAPVVMPVAKMLAWCASWPAGWIAGVARTGAALPGAGVDWPGSWAGAALLAAVTVAVVLAGRRLSRHPWWCGLLGLLLVLAVVRPAPLTRVITGWPPPGWRFAMCDVGQGDATVLAAGDGAGVVVDAGPDPASVDRCLRQLGITRIPLLVLTHFHADHVAGLPGVLRGRSVAAIETTGFEEPADQAEFVRREAASRHIPVTRAVAGEERRAGPLAWQVLWPPPGSGAQPVPGLPVWPGPVPEPDGPNDASVAMLVRTGGLRLLLLGDLEPPAQQALLRSPEAAGLAGVDVLKVAHHGSAYQDPELIRLVAPRVALISVGAGNSYGHPAPATVAMLRAGGALVLRTDRDGGLAVGGAGGRGEEVWVRKD</sequence>
<reference evidence="9 10" key="1">
    <citation type="submission" date="2022-12" db="EMBL/GenBank/DDBJ databases">
        <authorList>
            <person name="Mo P."/>
        </authorList>
    </citation>
    <scope>NUCLEOTIDE SEQUENCE [LARGE SCALE GENOMIC DNA]</scope>
    <source>
        <strain evidence="9 10">HUAS 2-6</strain>
    </source>
</reference>
<evidence type="ECO:0000256" key="6">
    <source>
        <dbReference type="SAM" id="MobiDB-lite"/>
    </source>
</evidence>
<evidence type="ECO:0000259" key="8">
    <source>
        <dbReference type="SMART" id="SM00849"/>
    </source>
</evidence>
<dbReference type="Proteomes" id="UP001212326">
    <property type="component" value="Chromosome"/>
</dbReference>
<keyword evidence="5 7" id="KW-0472">Membrane</keyword>
<evidence type="ECO:0000256" key="4">
    <source>
        <dbReference type="ARBA" id="ARBA00022989"/>
    </source>
</evidence>
<evidence type="ECO:0000313" key="10">
    <source>
        <dbReference type="Proteomes" id="UP001212326"/>
    </source>
</evidence>
<evidence type="ECO:0000256" key="2">
    <source>
        <dbReference type="ARBA" id="ARBA00022475"/>
    </source>
</evidence>
<feature type="transmembrane region" description="Helical" evidence="7">
    <location>
        <begin position="579"/>
        <end position="598"/>
    </location>
</feature>
<dbReference type="InterPro" id="IPR036866">
    <property type="entry name" value="RibonucZ/Hydroxyglut_hydro"/>
</dbReference>
<evidence type="ECO:0000256" key="3">
    <source>
        <dbReference type="ARBA" id="ARBA00022692"/>
    </source>
</evidence>
<feature type="transmembrane region" description="Helical" evidence="7">
    <location>
        <begin position="410"/>
        <end position="432"/>
    </location>
</feature>
<comment type="subcellular location">
    <subcellularLocation>
        <location evidence="1">Cell membrane</location>
        <topology evidence="1">Multi-pass membrane protein</topology>
    </subcellularLocation>
</comment>
<feature type="transmembrane region" description="Helical" evidence="7">
    <location>
        <begin position="485"/>
        <end position="503"/>
    </location>
</feature>
<feature type="transmembrane region" description="Helical" evidence="7">
    <location>
        <begin position="515"/>
        <end position="537"/>
    </location>
</feature>
<evidence type="ECO:0000256" key="1">
    <source>
        <dbReference type="ARBA" id="ARBA00004651"/>
    </source>
</evidence>
<dbReference type="InterPro" id="IPR001279">
    <property type="entry name" value="Metallo-B-lactamas"/>
</dbReference>
<feature type="transmembrane region" description="Helical" evidence="7">
    <location>
        <begin position="610"/>
        <end position="628"/>
    </location>
</feature>
<evidence type="ECO:0000256" key="7">
    <source>
        <dbReference type="SAM" id="Phobius"/>
    </source>
</evidence>
<dbReference type="NCBIfam" id="TIGR00360">
    <property type="entry name" value="ComEC_N-term"/>
    <property type="match status" value="1"/>
</dbReference>
<dbReference type="SMART" id="SM00849">
    <property type="entry name" value="Lactamase_B"/>
    <property type="match status" value="1"/>
</dbReference>
<accession>A0ABY7PGR4</accession>
<dbReference type="Pfam" id="PF03772">
    <property type="entry name" value="Competence"/>
    <property type="match status" value="1"/>
</dbReference>
<keyword evidence="4 7" id="KW-1133">Transmembrane helix</keyword>
<keyword evidence="3 7" id="KW-0812">Transmembrane</keyword>
<dbReference type="EMBL" id="CP115300">
    <property type="protein sequence ID" value="WBO69375.1"/>
    <property type="molecule type" value="Genomic_DNA"/>
</dbReference>
<evidence type="ECO:0000256" key="5">
    <source>
        <dbReference type="ARBA" id="ARBA00023136"/>
    </source>
</evidence>
<dbReference type="SUPFAM" id="SSF56281">
    <property type="entry name" value="Metallo-hydrolase/oxidoreductase"/>
    <property type="match status" value="1"/>
</dbReference>
<keyword evidence="10" id="KW-1185">Reference proteome</keyword>
<dbReference type="PANTHER" id="PTHR30619:SF1">
    <property type="entry name" value="RECOMBINATION PROTEIN 2"/>
    <property type="match status" value="1"/>
</dbReference>
<dbReference type="PANTHER" id="PTHR30619">
    <property type="entry name" value="DNA INTERNALIZATION/COMPETENCE PROTEIN COMEC/REC2"/>
    <property type="match status" value="1"/>
</dbReference>
<keyword evidence="2" id="KW-1003">Cell membrane</keyword>
<feature type="region of interest" description="Disordered" evidence="6">
    <location>
        <begin position="174"/>
        <end position="268"/>
    </location>
</feature>
<feature type="transmembrane region" description="Helical" evidence="7">
    <location>
        <begin position="438"/>
        <end position="454"/>
    </location>
</feature>
<proteinExistence type="predicted"/>
<feature type="compositionally biased region" description="Gly residues" evidence="6">
    <location>
        <begin position="186"/>
        <end position="195"/>
    </location>
</feature>
<name>A0ABY7PGR4_9ACTN</name>
<dbReference type="InterPro" id="IPR004477">
    <property type="entry name" value="ComEC_N"/>
</dbReference>
<feature type="domain" description="Metallo-beta-lactamase" evidence="8">
    <location>
        <begin position="676"/>
        <end position="862"/>
    </location>
</feature>
<organism evidence="9 10">
    <name type="scientific">Streptomyces camelliae</name>
    <dbReference type="NCBI Taxonomy" id="3004093"/>
    <lineage>
        <taxon>Bacteria</taxon>
        <taxon>Bacillati</taxon>
        <taxon>Actinomycetota</taxon>
        <taxon>Actinomycetes</taxon>
        <taxon>Kitasatosporales</taxon>
        <taxon>Streptomycetaceae</taxon>
        <taxon>Streptomyces</taxon>
    </lineage>
</organism>
<dbReference type="Gene3D" id="3.60.15.10">
    <property type="entry name" value="Ribonuclease Z/Hydroxyacylglutathione hydrolase-like"/>
    <property type="match status" value="1"/>
</dbReference>
<feature type="transmembrane region" description="Helical" evidence="7">
    <location>
        <begin position="461"/>
        <end position="479"/>
    </location>
</feature>
<feature type="transmembrane region" description="Helical" evidence="7">
    <location>
        <begin position="378"/>
        <end position="398"/>
    </location>
</feature>
<feature type="compositionally biased region" description="Gly residues" evidence="6">
    <location>
        <begin position="255"/>
        <end position="266"/>
    </location>
</feature>
<gene>
    <name evidence="9" type="ORF">O1G22_28205</name>
</gene>
<dbReference type="Pfam" id="PF00753">
    <property type="entry name" value="Lactamase_B"/>
    <property type="match status" value="1"/>
</dbReference>